<sequence>MGWQLPSLAALRTFEAAARHLSFTKAAVELNLTQSAVSRQIRVMEDYLGVLLFERVKQRLELTQAGRSYVGEIRSALEQMQTATINLLANRGAGGILTLATPPAFCVKWLIPRLDRFSAAHPQVLVSLATRAKPFDFEAEKIDAAIYFGRRDWPGVMSDRLVGEDLVLVCSPDYRSSQPRLKRPTDLAGHTLLQQIHRPNWWSDWLVAKGGSTVNAWAGPRFEHFYMIMQAAVAGLGVALLPRLLVREDIAARRLVIPFESPFEGQDAYCLVYPPAKRSDTRLELLRQWLLEEAASERTG</sequence>
<evidence type="ECO:0000313" key="7">
    <source>
        <dbReference type="Proteomes" id="UP000216885"/>
    </source>
</evidence>
<evidence type="ECO:0000256" key="1">
    <source>
        <dbReference type="ARBA" id="ARBA00009437"/>
    </source>
</evidence>
<keyword evidence="3" id="KW-0238">DNA-binding</keyword>
<dbReference type="PRINTS" id="PR00039">
    <property type="entry name" value="HTHLYSR"/>
</dbReference>
<proteinExistence type="inferred from homology"/>
<accession>A0A261U8J8</accession>
<dbReference type="OrthoDB" id="9178397at2"/>
<protein>
    <submittedName>
        <fullName evidence="6">LysR family transcriptional regulator</fullName>
    </submittedName>
</protein>
<dbReference type="InterPro" id="IPR036390">
    <property type="entry name" value="WH_DNA-bd_sf"/>
</dbReference>
<dbReference type="Gene3D" id="1.10.10.10">
    <property type="entry name" value="Winged helix-like DNA-binding domain superfamily/Winged helix DNA-binding domain"/>
    <property type="match status" value="1"/>
</dbReference>
<evidence type="ECO:0000313" key="6">
    <source>
        <dbReference type="EMBL" id="OZI57580.1"/>
    </source>
</evidence>
<dbReference type="Pfam" id="PF00126">
    <property type="entry name" value="HTH_1"/>
    <property type="match status" value="1"/>
</dbReference>
<dbReference type="FunFam" id="1.10.10.10:FF:000038">
    <property type="entry name" value="Glycine cleavage system transcriptional activator"/>
    <property type="match status" value="1"/>
</dbReference>
<dbReference type="GO" id="GO:0003700">
    <property type="term" value="F:DNA-binding transcription factor activity"/>
    <property type="evidence" value="ECO:0007669"/>
    <property type="project" value="InterPro"/>
</dbReference>
<dbReference type="FunFam" id="3.40.190.10:FF:000017">
    <property type="entry name" value="Glycine cleavage system transcriptional activator"/>
    <property type="match status" value="1"/>
</dbReference>
<dbReference type="Pfam" id="PF03466">
    <property type="entry name" value="LysR_substrate"/>
    <property type="match status" value="1"/>
</dbReference>
<dbReference type="Gene3D" id="3.40.190.10">
    <property type="entry name" value="Periplasmic binding protein-like II"/>
    <property type="match status" value="2"/>
</dbReference>
<keyword evidence="2" id="KW-0805">Transcription regulation</keyword>
<dbReference type="RefSeq" id="WP_094820539.1">
    <property type="nucleotide sequence ID" value="NZ_NEVO01000005.1"/>
</dbReference>
<dbReference type="InterPro" id="IPR058163">
    <property type="entry name" value="LysR-type_TF_proteobact-type"/>
</dbReference>
<dbReference type="InterPro" id="IPR005119">
    <property type="entry name" value="LysR_subst-bd"/>
</dbReference>
<reference evidence="6 7" key="1">
    <citation type="submission" date="2017-05" db="EMBL/GenBank/DDBJ databases">
        <title>Complete and WGS of Bordetella genogroups.</title>
        <authorList>
            <person name="Spilker T."/>
            <person name="LiPuma J."/>
        </authorList>
    </citation>
    <scope>NUCLEOTIDE SEQUENCE [LARGE SCALE GENOMIC DNA]</scope>
    <source>
        <strain evidence="6 7">AU9919</strain>
    </source>
</reference>
<evidence type="ECO:0000256" key="2">
    <source>
        <dbReference type="ARBA" id="ARBA00023015"/>
    </source>
</evidence>
<dbReference type="GO" id="GO:0006351">
    <property type="term" value="P:DNA-templated transcription"/>
    <property type="evidence" value="ECO:0007669"/>
    <property type="project" value="TreeGrafter"/>
</dbReference>
<feature type="domain" description="HTH lysR-type" evidence="5">
    <location>
        <begin position="6"/>
        <end position="63"/>
    </location>
</feature>
<dbReference type="SUPFAM" id="SSF46785">
    <property type="entry name" value="Winged helix' DNA-binding domain"/>
    <property type="match status" value="1"/>
</dbReference>
<dbReference type="GO" id="GO:0043565">
    <property type="term" value="F:sequence-specific DNA binding"/>
    <property type="evidence" value="ECO:0007669"/>
    <property type="project" value="TreeGrafter"/>
</dbReference>
<dbReference type="NCBIfam" id="NF008352">
    <property type="entry name" value="PRK11139.1"/>
    <property type="match status" value="1"/>
</dbReference>
<comment type="similarity">
    <text evidence="1">Belongs to the LysR transcriptional regulatory family.</text>
</comment>
<comment type="caution">
    <text evidence="6">The sequence shown here is derived from an EMBL/GenBank/DDBJ whole genome shotgun (WGS) entry which is preliminary data.</text>
</comment>
<dbReference type="InterPro" id="IPR000847">
    <property type="entry name" value="LysR_HTH_N"/>
</dbReference>
<dbReference type="SUPFAM" id="SSF53850">
    <property type="entry name" value="Periplasmic binding protein-like II"/>
    <property type="match status" value="1"/>
</dbReference>
<keyword evidence="4" id="KW-0804">Transcription</keyword>
<evidence type="ECO:0000256" key="4">
    <source>
        <dbReference type="ARBA" id="ARBA00023163"/>
    </source>
</evidence>
<gene>
    <name evidence="6" type="ORF">CAL20_09350</name>
</gene>
<dbReference type="Proteomes" id="UP000216885">
    <property type="component" value="Unassembled WGS sequence"/>
</dbReference>
<dbReference type="EMBL" id="NEVQ01000012">
    <property type="protein sequence ID" value="OZI57580.1"/>
    <property type="molecule type" value="Genomic_DNA"/>
</dbReference>
<name>A0A261U8J8_9BORD</name>
<evidence type="ECO:0000256" key="3">
    <source>
        <dbReference type="ARBA" id="ARBA00023125"/>
    </source>
</evidence>
<organism evidence="6 7">
    <name type="scientific">Bordetella genomosp. 4</name>
    <dbReference type="NCBI Taxonomy" id="463044"/>
    <lineage>
        <taxon>Bacteria</taxon>
        <taxon>Pseudomonadati</taxon>
        <taxon>Pseudomonadota</taxon>
        <taxon>Betaproteobacteria</taxon>
        <taxon>Burkholderiales</taxon>
        <taxon>Alcaligenaceae</taxon>
        <taxon>Bordetella</taxon>
    </lineage>
</organism>
<dbReference type="PANTHER" id="PTHR30537:SF26">
    <property type="entry name" value="GLYCINE CLEAVAGE SYSTEM TRANSCRIPTIONAL ACTIVATOR"/>
    <property type="match status" value="1"/>
</dbReference>
<keyword evidence="7" id="KW-1185">Reference proteome</keyword>
<dbReference type="PROSITE" id="PS50931">
    <property type="entry name" value="HTH_LYSR"/>
    <property type="match status" value="1"/>
</dbReference>
<dbReference type="InterPro" id="IPR036388">
    <property type="entry name" value="WH-like_DNA-bd_sf"/>
</dbReference>
<dbReference type="AlphaFoldDB" id="A0A261U8J8"/>
<evidence type="ECO:0000259" key="5">
    <source>
        <dbReference type="PROSITE" id="PS50931"/>
    </source>
</evidence>
<dbReference type="PANTHER" id="PTHR30537">
    <property type="entry name" value="HTH-TYPE TRANSCRIPTIONAL REGULATOR"/>
    <property type="match status" value="1"/>
</dbReference>